<dbReference type="Gene3D" id="1.10.10.60">
    <property type="entry name" value="Homeodomain-like"/>
    <property type="match status" value="1"/>
</dbReference>
<evidence type="ECO:0000313" key="4">
    <source>
        <dbReference type="EMBL" id="MFC4026008.1"/>
    </source>
</evidence>
<dbReference type="EMBL" id="JBHSAS010000002">
    <property type="protein sequence ID" value="MFC4026008.1"/>
    <property type="molecule type" value="Genomic_DNA"/>
</dbReference>
<evidence type="ECO:0000313" key="5">
    <source>
        <dbReference type="Proteomes" id="UP001595793"/>
    </source>
</evidence>
<name>A0ABV8H4Q3_9FLAO</name>
<evidence type="ECO:0000256" key="2">
    <source>
        <dbReference type="ARBA" id="ARBA00023163"/>
    </source>
</evidence>
<keyword evidence="2" id="KW-0804">Transcription</keyword>
<dbReference type="PROSITE" id="PS01124">
    <property type="entry name" value="HTH_ARAC_FAMILY_2"/>
    <property type="match status" value="1"/>
</dbReference>
<feature type="domain" description="HTH araC/xylS-type" evidence="3">
    <location>
        <begin position="1"/>
        <end position="53"/>
    </location>
</feature>
<protein>
    <recommendedName>
        <fullName evidence="3">HTH araC/xylS-type domain-containing protein</fullName>
    </recommendedName>
</protein>
<evidence type="ECO:0000259" key="3">
    <source>
        <dbReference type="PROSITE" id="PS01124"/>
    </source>
</evidence>
<evidence type="ECO:0000256" key="1">
    <source>
        <dbReference type="ARBA" id="ARBA00023015"/>
    </source>
</evidence>
<reference evidence="5" key="1">
    <citation type="journal article" date="2019" name="Int. J. Syst. Evol. Microbiol.">
        <title>The Global Catalogue of Microorganisms (GCM) 10K type strain sequencing project: providing services to taxonomists for standard genome sequencing and annotation.</title>
        <authorList>
            <consortium name="The Broad Institute Genomics Platform"/>
            <consortium name="The Broad Institute Genome Sequencing Center for Infectious Disease"/>
            <person name="Wu L."/>
            <person name="Ma J."/>
        </authorList>
    </citation>
    <scope>NUCLEOTIDE SEQUENCE [LARGE SCALE GENOMIC DNA]</scope>
    <source>
        <strain evidence="5">CECT 9128</strain>
    </source>
</reference>
<comment type="caution">
    <text evidence="4">The sequence shown here is derived from an EMBL/GenBank/DDBJ whole genome shotgun (WGS) entry which is preliminary data.</text>
</comment>
<proteinExistence type="predicted"/>
<dbReference type="SUPFAM" id="SSF46689">
    <property type="entry name" value="Homeodomain-like"/>
    <property type="match status" value="1"/>
</dbReference>
<sequence>MPGQIPPQGIHEKLIEIAKVRLSTTQETIGEIAYQLGYTHPQSFYELLKRKAK</sequence>
<accession>A0ABV8H4Q3</accession>
<gene>
    <name evidence="4" type="ORF">ACFOS1_01190</name>
</gene>
<dbReference type="RefSeq" id="WP_290232639.1">
    <property type="nucleotide sequence ID" value="NZ_JAUFPZ010000002.1"/>
</dbReference>
<keyword evidence="5" id="KW-1185">Reference proteome</keyword>
<dbReference type="Proteomes" id="UP001595793">
    <property type="component" value="Unassembled WGS sequence"/>
</dbReference>
<dbReference type="InterPro" id="IPR018060">
    <property type="entry name" value="HTH_AraC"/>
</dbReference>
<keyword evidence="1" id="KW-0805">Transcription regulation</keyword>
<organism evidence="4 5">
    <name type="scientific">Zunongwangia endophytica</name>
    <dbReference type="NCBI Taxonomy" id="1808945"/>
    <lineage>
        <taxon>Bacteria</taxon>
        <taxon>Pseudomonadati</taxon>
        <taxon>Bacteroidota</taxon>
        <taxon>Flavobacteriia</taxon>
        <taxon>Flavobacteriales</taxon>
        <taxon>Flavobacteriaceae</taxon>
        <taxon>Zunongwangia</taxon>
    </lineage>
</organism>
<dbReference type="InterPro" id="IPR009057">
    <property type="entry name" value="Homeodomain-like_sf"/>
</dbReference>